<reference evidence="2 3" key="1">
    <citation type="submission" date="2019-06" db="EMBL/GenBank/DDBJ databases">
        <title>New taxonomy in bacterial strain CC-CFT640, isolated from vineyard.</title>
        <authorList>
            <person name="Lin S.-Y."/>
            <person name="Tsai C.-F."/>
            <person name="Young C.-C."/>
        </authorList>
    </citation>
    <scope>NUCLEOTIDE SEQUENCE [LARGE SCALE GENOMIC DNA]</scope>
    <source>
        <strain evidence="2 3">CC-CFT640</strain>
    </source>
</reference>
<evidence type="ECO:0000313" key="3">
    <source>
        <dbReference type="Proteomes" id="UP000321638"/>
    </source>
</evidence>
<sequence length="105" mass="11288">MKPTADNFERGDQIIAGLLWYGTWFASALIAVGVLLTAVEPLQDSLVVPLSGHDAVKAGVAVFILLPVARVALMLIIFLRERDYPYIVISALVLAIIATGIIVEV</sequence>
<dbReference type="Proteomes" id="UP000321638">
    <property type="component" value="Unassembled WGS sequence"/>
</dbReference>
<comment type="caution">
    <text evidence="2">The sequence shown here is derived from an EMBL/GenBank/DDBJ whole genome shotgun (WGS) entry which is preliminary data.</text>
</comment>
<evidence type="ECO:0000256" key="1">
    <source>
        <dbReference type="SAM" id="Phobius"/>
    </source>
</evidence>
<dbReference type="InterPro" id="IPR012861">
    <property type="entry name" value="DUF1634"/>
</dbReference>
<protein>
    <submittedName>
        <fullName evidence="2">DUF1634 domain-containing protein</fullName>
    </submittedName>
</protein>
<dbReference type="EMBL" id="VDUZ01000021">
    <property type="protein sequence ID" value="TXL73959.1"/>
    <property type="molecule type" value="Genomic_DNA"/>
</dbReference>
<dbReference type="Pfam" id="PF07843">
    <property type="entry name" value="DUF1634"/>
    <property type="match status" value="1"/>
</dbReference>
<feature type="transmembrane region" description="Helical" evidence="1">
    <location>
        <begin position="58"/>
        <end position="79"/>
    </location>
</feature>
<dbReference type="RefSeq" id="WP_147848484.1">
    <property type="nucleotide sequence ID" value="NZ_VDUZ01000021.1"/>
</dbReference>
<gene>
    <name evidence="2" type="ORF">FHP25_18710</name>
</gene>
<keyword evidence="1" id="KW-0472">Membrane</keyword>
<keyword evidence="1" id="KW-0812">Transmembrane</keyword>
<feature type="transmembrane region" description="Helical" evidence="1">
    <location>
        <begin position="86"/>
        <end position="103"/>
    </location>
</feature>
<dbReference type="AlphaFoldDB" id="A0A5C8PK98"/>
<feature type="transmembrane region" description="Helical" evidence="1">
    <location>
        <begin position="18"/>
        <end position="38"/>
    </location>
</feature>
<organism evidence="2 3">
    <name type="scientific">Vineibacter terrae</name>
    <dbReference type="NCBI Taxonomy" id="2586908"/>
    <lineage>
        <taxon>Bacteria</taxon>
        <taxon>Pseudomonadati</taxon>
        <taxon>Pseudomonadota</taxon>
        <taxon>Alphaproteobacteria</taxon>
        <taxon>Hyphomicrobiales</taxon>
        <taxon>Vineibacter</taxon>
    </lineage>
</organism>
<name>A0A5C8PK98_9HYPH</name>
<dbReference type="OrthoDB" id="7067905at2"/>
<evidence type="ECO:0000313" key="2">
    <source>
        <dbReference type="EMBL" id="TXL73959.1"/>
    </source>
</evidence>
<accession>A0A5C8PK98</accession>
<keyword evidence="1" id="KW-1133">Transmembrane helix</keyword>
<keyword evidence="3" id="KW-1185">Reference proteome</keyword>
<proteinExistence type="predicted"/>